<evidence type="ECO:0000256" key="1">
    <source>
        <dbReference type="SAM" id="MobiDB-lite"/>
    </source>
</evidence>
<keyword evidence="3" id="KW-1185">Reference proteome</keyword>
<feature type="compositionally biased region" description="Low complexity" evidence="1">
    <location>
        <begin position="121"/>
        <end position="144"/>
    </location>
</feature>
<feature type="region of interest" description="Disordered" evidence="1">
    <location>
        <begin position="121"/>
        <end position="200"/>
    </location>
</feature>
<dbReference type="PANTHER" id="PTHR46745:SF1">
    <property type="entry name" value="TSC22 DOMAIN FAMILY PROTEIN 1"/>
    <property type="match status" value="1"/>
</dbReference>
<organism evidence="2 3">
    <name type="scientific">Lymnaea stagnalis</name>
    <name type="common">Great pond snail</name>
    <name type="synonym">Helix stagnalis</name>
    <dbReference type="NCBI Taxonomy" id="6523"/>
    <lineage>
        <taxon>Eukaryota</taxon>
        <taxon>Metazoa</taxon>
        <taxon>Spiralia</taxon>
        <taxon>Lophotrochozoa</taxon>
        <taxon>Mollusca</taxon>
        <taxon>Gastropoda</taxon>
        <taxon>Heterobranchia</taxon>
        <taxon>Euthyneura</taxon>
        <taxon>Panpulmonata</taxon>
        <taxon>Hygrophila</taxon>
        <taxon>Lymnaeoidea</taxon>
        <taxon>Lymnaeidae</taxon>
        <taxon>Lymnaea</taxon>
    </lineage>
</organism>
<dbReference type="Proteomes" id="UP001497497">
    <property type="component" value="Unassembled WGS sequence"/>
</dbReference>
<dbReference type="InterPro" id="IPR000580">
    <property type="entry name" value="TSC22/Bun"/>
</dbReference>
<dbReference type="CDD" id="cd21936">
    <property type="entry name" value="ZIP_TSC22D"/>
    <property type="match status" value="1"/>
</dbReference>
<dbReference type="Gene3D" id="1.20.5.490">
    <property type="entry name" value="Single helix bin"/>
    <property type="match status" value="1"/>
</dbReference>
<evidence type="ECO:0000313" key="3">
    <source>
        <dbReference type="Proteomes" id="UP001497497"/>
    </source>
</evidence>
<dbReference type="GO" id="GO:0043066">
    <property type="term" value="P:negative regulation of apoptotic process"/>
    <property type="evidence" value="ECO:0007669"/>
    <property type="project" value="TreeGrafter"/>
</dbReference>
<proteinExistence type="predicted"/>
<dbReference type="Pfam" id="PF01166">
    <property type="entry name" value="TSC22"/>
    <property type="match status" value="1"/>
</dbReference>
<comment type="caution">
    <text evidence="2">The sequence shown here is derived from an EMBL/GenBank/DDBJ whole genome shotgun (WGS) entry which is preliminary data.</text>
</comment>
<evidence type="ECO:0000313" key="2">
    <source>
        <dbReference type="EMBL" id="CAL1527324.1"/>
    </source>
</evidence>
<feature type="compositionally biased region" description="Polar residues" evidence="1">
    <location>
        <begin position="145"/>
        <end position="166"/>
    </location>
</feature>
<dbReference type="GO" id="GO:0005829">
    <property type="term" value="C:cytosol"/>
    <property type="evidence" value="ECO:0007669"/>
    <property type="project" value="TreeGrafter"/>
</dbReference>
<reference evidence="2 3" key="1">
    <citation type="submission" date="2024-04" db="EMBL/GenBank/DDBJ databases">
        <authorList>
            <consortium name="Genoscope - CEA"/>
            <person name="William W."/>
        </authorList>
    </citation>
    <scope>NUCLEOTIDE SEQUENCE [LARGE SCALE GENOMIC DNA]</scope>
</reference>
<accession>A0AAV2H535</accession>
<feature type="compositionally biased region" description="Low complexity" evidence="1">
    <location>
        <begin position="167"/>
        <end position="188"/>
    </location>
</feature>
<dbReference type="EMBL" id="CAXITT010000015">
    <property type="protein sequence ID" value="CAL1527324.1"/>
    <property type="molecule type" value="Genomic_DNA"/>
</dbReference>
<protein>
    <submittedName>
        <fullName evidence="2">Uncharacterized protein</fullName>
    </submittedName>
</protein>
<sequence>MPSEYCLSAGRMDMKSPAKLDVDVNLNHLMVRRPRTPTSPNPLDNDELKRCSTGLSAFNDYVDLVKRHLMYAVREEVEILKQQIGEMGERIGQLEYENTVLRAEAKPETLNKLLLPRVTQAQPTSALPAPTSAAPAPQQGQQSTNAQAPANHNTQNVTPQSQTQIHVQTPAQPVPQQQVQPTPGQQGTHAPSQGGHPPST</sequence>
<dbReference type="AlphaFoldDB" id="A0AAV2H535"/>
<gene>
    <name evidence="2" type="ORF">GSLYS_00001501001</name>
</gene>
<name>A0AAV2H535_LYMST</name>
<dbReference type="PANTHER" id="PTHR46745">
    <property type="entry name" value="TSC22 DOMAIN FAMILY PROTEIN 1"/>
    <property type="match status" value="1"/>
</dbReference>
<dbReference type="GO" id="GO:0005634">
    <property type="term" value="C:nucleus"/>
    <property type="evidence" value="ECO:0007669"/>
    <property type="project" value="TreeGrafter"/>
</dbReference>
<dbReference type="GO" id="GO:0008284">
    <property type="term" value="P:positive regulation of cell population proliferation"/>
    <property type="evidence" value="ECO:0007669"/>
    <property type="project" value="TreeGrafter"/>
</dbReference>
<dbReference type="SUPFAM" id="SSF58026">
    <property type="entry name" value="Delta-sleep-inducing peptide immunoreactive peptide"/>
    <property type="match status" value="1"/>
</dbReference>
<dbReference type="GO" id="GO:0006357">
    <property type="term" value="P:regulation of transcription by RNA polymerase II"/>
    <property type="evidence" value="ECO:0007669"/>
    <property type="project" value="InterPro"/>
</dbReference>